<dbReference type="GO" id="GO:0005886">
    <property type="term" value="C:plasma membrane"/>
    <property type="evidence" value="ECO:0007669"/>
    <property type="project" value="TreeGrafter"/>
</dbReference>
<feature type="domain" description="Multidrug resistance protein MdtA-like beta-barrel" evidence="7">
    <location>
        <begin position="238"/>
        <end position="297"/>
    </location>
</feature>
<dbReference type="InParanoid" id="A0A4R2PE22"/>
<dbReference type="RefSeq" id="WP_165878831.1">
    <property type="nucleotide sequence ID" value="NZ_JACIGF010000007.1"/>
</dbReference>
<evidence type="ECO:0000256" key="1">
    <source>
        <dbReference type="ARBA" id="ARBA00004196"/>
    </source>
</evidence>
<feature type="chain" id="PRO_5020899101" evidence="4">
    <location>
        <begin position="21"/>
        <end position="383"/>
    </location>
</feature>
<feature type="domain" description="Multidrug resistance protein MdtA-like alpha-helical hairpin" evidence="5">
    <location>
        <begin position="101"/>
        <end position="170"/>
    </location>
</feature>
<name>A0A4R2PE22_RHOSA</name>
<dbReference type="GO" id="GO:0030313">
    <property type="term" value="C:cell envelope"/>
    <property type="evidence" value="ECO:0007669"/>
    <property type="project" value="UniProtKB-SubCell"/>
</dbReference>
<feature type="coiled-coil region" evidence="3">
    <location>
        <begin position="101"/>
        <end position="166"/>
    </location>
</feature>
<keyword evidence="4" id="KW-0732">Signal</keyword>
<dbReference type="Gene3D" id="2.40.420.20">
    <property type="match status" value="1"/>
</dbReference>
<dbReference type="Pfam" id="PF25917">
    <property type="entry name" value="BSH_RND"/>
    <property type="match status" value="1"/>
</dbReference>
<gene>
    <name evidence="9" type="ORF">EV659_107103</name>
</gene>
<evidence type="ECO:0000313" key="10">
    <source>
        <dbReference type="Proteomes" id="UP000295399"/>
    </source>
</evidence>
<dbReference type="InterPro" id="IPR058624">
    <property type="entry name" value="MdtA-like_HH"/>
</dbReference>
<evidence type="ECO:0000259" key="7">
    <source>
        <dbReference type="Pfam" id="PF25944"/>
    </source>
</evidence>
<dbReference type="InterPro" id="IPR058626">
    <property type="entry name" value="MdtA-like_b-barrel"/>
</dbReference>
<evidence type="ECO:0000259" key="6">
    <source>
        <dbReference type="Pfam" id="PF25917"/>
    </source>
</evidence>
<dbReference type="Proteomes" id="UP000295399">
    <property type="component" value="Unassembled WGS sequence"/>
</dbReference>
<keyword evidence="10" id="KW-1185">Reference proteome</keyword>
<evidence type="ECO:0000256" key="3">
    <source>
        <dbReference type="SAM" id="Coils"/>
    </source>
</evidence>
<comment type="subcellular location">
    <subcellularLocation>
        <location evidence="1">Cell envelope</location>
    </subcellularLocation>
</comment>
<evidence type="ECO:0000259" key="5">
    <source>
        <dbReference type="Pfam" id="PF25876"/>
    </source>
</evidence>
<dbReference type="GO" id="GO:0046677">
    <property type="term" value="P:response to antibiotic"/>
    <property type="evidence" value="ECO:0007669"/>
    <property type="project" value="TreeGrafter"/>
</dbReference>
<evidence type="ECO:0000259" key="8">
    <source>
        <dbReference type="Pfam" id="PF25967"/>
    </source>
</evidence>
<dbReference type="PROSITE" id="PS51257">
    <property type="entry name" value="PROKAR_LIPOPROTEIN"/>
    <property type="match status" value="1"/>
</dbReference>
<dbReference type="Gene3D" id="1.10.287.470">
    <property type="entry name" value="Helix hairpin bin"/>
    <property type="match status" value="1"/>
</dbReference>
<dbReference type="PANTHER" id="PTHR30158">
    <property type="entry name" value="ACRA/E-RELATED COMPONENT OF DRUG EFFLUX TRANSPORTER"/>
    <property type="match status" value="1"/>
</dbReference>
<sequence>MTPKRLARLSAGLLAVGLLAACGEDPQGQTRQPPQVEVTTPLVDQVVEWDEYTGRFQAVKSVEVRARVSGYLESIHFTDGTMVDKGDLLFVIDQRPYQAALNRAEAAVERADARLAYTKTEVARAEALLERHNISKEQYDLRLQEMRQAEADLASAKAERRTAELDFEFTEVRAPVSGRVSEHAVDVGNLINGGAGNATPLTNIVSLDPIHFVFDASERAFLRYQRTGPGGEGTAQGALGALVRVKLSDEAGSVHEGTIDFVDNQVDEGTGTIRARAVFENADGALTPGVFGRLQLKARGPYEAMLLPDKAVVSDQDRKMVYVVGDDQTAQVRPVKLGPMYKGLRVIRSGLAPDDRVIVAGLMFVRPNAPVRPQETTISLTDQ</sequence>
<evidence type="ECO:0000256" key="2">
    <source>
        <dbReference type="ARBA" id="ARBA00009477"/>
    </source>
</evidence>
<evidence type="ECO:0000313" key="9">
    <source>
        <dbReference type="EMBL" id="TCP33493.1"/>
    </source>
</evidence>
<dbReference type="NCBIfam" id="TIGR01730">
    <property type="entry name" value="RND_mfp"/>
    <property type="match status" value="1"/>
</dbReference>
<evidence type="ECO:0000256" key="4">
    <source>
        <dbReference type="SAM" id="SignalP"/>
    </source>
</evidence>
<dbReference type="SUPFAM" id="SSF111369">
    <property type="entry name" value="HlyD-like secretion proteins"/>
    <property type="match status" value="1"/>
</dbReference>
<dbReference type="Pfam" id="PF25944">
    <property type="entry name" value="Beta-barrel_RND"/>
    <property type="match status" value="1"/>
</dbReference>
<dbReference type="EMBL" id="SLXO01000007">
    <property type="protein sequence ID" value="TCP33493.1"/>
    <property type="molecule type" value="Genomic_DNA"/>
</dbReference>
<dbReference type="PANTHER" id="PTHR30158:SF10">
    <property type="entry name" value="CATION EFFLUX PUMP"/>
    <property type="match status" value="1"/>
</dbReference>
<feature type="domain" description="Multidrug resistance protein MdtA-like C-terminal permuted SH3" evidence="8">
    <location>
        <begin position="304"/>
        <end position="362"/>
    </location>
</feature>
<dbReference type="Pfam" id="PF25967">
    <property type="entry name" value="RND-MFP_C"/>
    <property type="match status" value="1"/>
</dbReference>
<dbReference type="InterPro" id="IPR058625">
    <property type="entry name" value="MdtA-like_BSH"/>
</dbReference>
<dbReference type="Gene3D" id="2.40.30.170">
    <property type="match status" value="1"/>
</dbReference>
<organism evidence="9 10">
    <name type="scientific">Rhodothalassium salexigens DSM 2132</name>
    <dbReference type="NCBI Taxonomy" id="1188247"/>
    <lineage>
        <taxon>Bacteria</taxon>
        <taxon>Pseudomonadati</taxon>
        <taxon>Pseudomonadota</taxon>
        <taxon>Alphaproteobacteria</taxon>
        <taxon>Rhodothalassiales</taxon>
        <taxon>Rhodothalassiaceae</taxon>
        <taxon>Rhodothalassium</taxon>
    </lineage>
</organism>
<feature type="signal peptide" evidence="4">
    <location>
        <begin position="1"/>
        <end position="20"/>
    </location>
</feature>
<dbReference type="InterPro" id="IPR006143">
    <property type="entry name" value="RND_pump_MFP"/>
</dbReference>
<dbReference type="GO" id="GO:0022857">
    <property type="term" value="F:transmembrane transporter activity"/>
    <property type="evidence" value="ECO:0007669"/>
    <property type="project" value="InterPro"/>
</dbReference>
<reference evidence="9 10" key="1">
    <citation type="submission" date="2019-03" db="EMBL/GenBank/DDBJ databases">
        <title>Genomic Encyclopedia of Type Strains, Phase IV (KMG-IV): sequencing the most valuable type-strain genomes for metagenomic binning, comparative biology and taxonomic classification.</title>
        <authorList>
            <person name="Goeker M."/>
        </authorList>
    </citation>
    <scope>NUCLEOTIDE SEQUENCE [LARGE SCALE GENOMIC DNA]</scope>
    <source>
        <strain evidence="9 10">DSM 2132</strain>
    </source>
</reference>
<dbReference type="InterPro" id="IPR058627">
    <property type="entry name" value="MdtA-like_C"/>
</dbReference>
<dbReference type="FunFam" id="2.40.420.20:FF:000001">
    <property type="entry name" value="Efflux RND transporter periplasmic adaptor subunit"/>
    <property type="match status" value="1"/>
</dbReference>
<accession>A0A4R2PE22</accession>
<dbReference type="FunCoup" id="A0A4R2PE22">
    <property type="interactions" value="355"/>
</dbReference>
<proteinExistence type="inferred from homology"/>
<dbReference type="Gene3D" id="2.40.50.100">
    <property type="match status" value="1"/>
</dbReference>
<dbReference type="AlphaFoldDB" id="A0A4R2PE22"/>
<comment type="similarity">
    <text evidence="2">Belongs to the membrane fusion protein (MFP) (TC 8.A.1) family.</text>
</comment>
<comment type="caution">
    <text evidence="9">The sequence shown here is derived from an EMBL/GenBank/DDBJ whole genome shotgun (WGS) entry which is preliminary data.</text>
</comment>
<protein>
    <submittedName>
        <fullName evidence="9">RND family efflux transporter MFP subunit</fullName>
    </submittedName>
</protein>
<feature type="domain" description="Multidrug resistance protein MdtA-like barrel-sandwich hybrid" evidence="6">
    <location>
        <begin position="61"/>
        <end position="196"/>
    </location>
</feature>
<dbReference type="Pfam" id="PF25876">
    <property type="entry name" value="HH_MFP_RND"/>
    <property type="match status" value="1"/>
</dbReference>
<keyword evidence="3" id="KW-0175">Coiled coil</keyword>